<name>A0A7H0GPY0_9BURK</name>
<dbReference type="InterPro" id="IPR024791">
    <property type="entry name" value="Cyt_c/ubiquinol_Oxase_su3"/>
</dbReference>
<dbReference type="InterPro" id="IPR013833">
    <property type="entry name" value="Cyt_c_oxidase_su3_a-hlx"/>
</dbReference>
<evidence type="ECO:0000256" key="7">
    <source>
        <dbReference type="SAM" id="Phobius"/>
    </source>
</evidence>
<dbReference type="SUPFAM" id="SSF81452">
    <property type="entry name" value="Cytochrome c oxidase subunit III-like"/>
    <property type="match status" value="1"/>
</dbReference>
<dbReference type="EMBL" id="CP060783">
    <property type="protein sequence ID" value="QNP50346.1"/>
    <property type="molecule type" value="Genomic_DNA"/>
</dbReference>
<feature type="transmembrane region" description="Helical" evidence="7">
    <location>
        <begin position="96"/>
        <end position="114"/>
    </location>
</feature>
<dbReference type="InterPro" id="IPR035973">
    <property type="entry name" value="Cyt_c_oxidase_su3-like_sf"/>
</dbReference>
<dbReference type="PROSITE" id="PS50253">
    <property type="entry name" value="COX3"/>
    <property type="match status" value="1"/>
</dbReference>
<dbReference type="Proteomes" id="UP000516028">
    <property type="component" value="Chromosome"/>
</dbReference>
<comment type="similarity">
    <text evidence="2 6">Belongs to the cytochrome c oxidase subunit 3 family.</text>
</comment>
<evidence type="ECO:0000256" key="3">
    <source>
        <dbReference type="ARBA" id="ARBA00022692"/>
    </source>
</evidence>
<dbReference type="Gene3D" id="1.20.120.80">
    <property type="entry name" value="Cytochrome c oxidase, subunit III, four-helix bundle"/>
    <property type="match status" value="1"/>
</dbReference>
<evidence type="ECO:0000256" key="5">
    <source>
        <dbReference type="ARBA" id="ARBA00023136"/>
    </source>
</evidence>
<evidence type="ECO:0000313" key="10">
    <source>
        <dbReference type="Proteomes" id="UP000516028"/>
    </source>
</evidence>
<keyword evidence="10" id="KW-1185">Reference proteome</keyword>
<evidence type="ECO:0000259" key="8">
    <source>
        <dbReference type="PROSITE" id="PS50253"/>
    </source>
</evidence>
<protein>
    <submittedName>
        <fullName evidence="9">Cytochrome c oxidase subunit 3</fullName>
    </submittedName>
</protein>
<dbReference type="GO" id="GO:0019646">
    <property type="term" value="P:aerobic electron transport chain"/>
    <property type="evidence" value="ECO:0007669"/>
    <property type="project" value="InterPro"/>
</dbReference>
<proteinExistence type="inferred from homology"/>
<feature type="transmembrane region" description="Helical" evidence="7">
    <location>
        <begin position="67"/>
        <end position="89"/>
    </location>
</feature>
<organism evidence="9 10">
    <name type="scientific">Diaphorobacter aerolatus</name>
    <dbReference type="NCBI Taxonomy" id="1288495"/>
    <lineage>
        <taxon>Bacteria</taxon>
        <taxon>Pseudomonadati</taxon>
        <taxon>Pseudomonadota</taxon>
        <taxon>Betaproteobacteria</taxon>
        <taxon>Burkholderiales</taxon>
        <taxon>Comamonadaceae</taxon>
        <taxon>Diaphorobacter</taxon>
    </lineage>
</organism>
<evidence type="ECO:0000256" key="4">
    <source>
        <dbReference type="ARBA" id="ARBA00022989"/>
    </source>
</evidence>
<evidence type="ECO:0000256" key="2">
    <source>
        <dbReference type="ARBA" id="ARBA00010581"/>
    </source>
</evidence>
<dbReference type="Pfam" id="PF00510">
    <property type="entry name" value="COX3"/>
    <property type="match status" value="1"/>
</dbReference>
<dbReference type="AlphaFoldDB" id="A0A7H0GPY0"/>
<dbReference type="PANTHER" id="PTHR11403">
    <property type="entry name" value="CYTOCHROME C OXIDASE SUBUNIT III"/>
    <property type="match status" value="1"/>
</dbReference>
<evidence type="ECO:0000313" key="9">
    <source>
        <dbReference type="EMBL" id="QNP50346.1"/>
    </source>
</evidence>
<reference evidence="9 10" key="1">
    <citation type="submission" date="2020-08" db="EMBL/GenBank/DDBJ databases">
        <title>Genome sequence of Diaphorobacter aerolatus KACC 16536T.</title>
        <authorList>
            <person name="Hyun D.-W."/>
            <person name="Bae J.-W."/>
        </authorList>
    </citation>
    <scope>NUCLEOTIDE SEQUENCE [LARGE SCALE GENOMIC DNA]</scope>
    <source>
        <strain evidence="9 10">KACC 16536</strain>
    </source>
</reference>
<dbReference type="GO" id="GO:0005886">
    <property type="term" value="C:plasma membrane"/>
    <property type="evidence" value="ECO:0007669"/>
    <property type="project" value="UniProtKB-SubCell"/>
</dbReference>
<dbReference type="InterPro" id="IPR000298">
    <property type="entry name" value="Cyt_c_oxidase-like_su3"/>
</dbReference>
<dbReference type="KEGG" id="daer:H9K75_00860"/>
<feature type="transmembrane region" description="Helical" evidence="7">
    <location>
        <begin position="134"/>
        <end position="160"/>
    </location>
</feature>
<dbReference type="PANTHER" id="PTHR11403:SF6">
    <property type="entry name" value="NITRIC OXIDE REDUCTASE SUBUNIT E"/>
    <property type="match status" value="1"/>
</dbReference>
<accession>A0A7H0GPY0</accession>
<feature type="transmembrane region" description="Helical" evidence="7">
    <location>
        <begin position="25"/>
        <end position="47"/>
    </location>
</feature>
<gene>
    <name evidence="9" type="ORF">H9K75_00860</name>
</gene>
<sequence length="201" mass="22367">MESCAPEKTRVRNPEEPPSRLPGDLVVWFFVGLELATFGLLFLAFAFTKLMQPVVFAVGQASLDQTVGAINTLLLISASACAAHTLANVRAGRHRAATHWLGAALLLGLGFLFFKSREYMDKWQAGVDFASNDFYMLWTILTGFHFMHVVAGCVIFALLLHPVSRGRYNAQDCNALESGCVFWHMVDLLWIVLFPLVYLLV</sequence>
<feature type="transmembrane region" description="Helical" evidence="7">
    <location>
        <begin position="181"/>
        <end position="200"/>
    </location>
</feature>
<evidence type="ECO:0000256" key="1">
    <source>
        <dbReference type="ARBA" id="ARBA00004141"/>
    </source>
</evidence>
<keyword evidence="4 7" id="KW-1133">Transmembrane helix</keyword>
<comment type="subcellular location">
    <subcellularLocation>
        <location evidence="6">Cell membrane</location>
        <topology evidence="6">Multi-pass membrane protein</topology>
    </subcellularLocation>
    <subcellularLocation>
        <location evidence="1">Membrane</location>
        <topology evidence="1">Multi-pass membrane protein</topology>
    </subcellularLocation>
</comment>
<dbReference type="GO" id="GO:0004129">
    <property type="term" value="F:cytochrome-c oxidase activity"/>
    <property type="evidence" value="ECO:0007669"/>
    <property type="project" value="InterPro"/>
</dbReference>
<keyword evidence="5 7" id="KW-0472">Membrane</keyword>
<evidence type="ECO:0000256" key="6">
    <source>
        <dbReference type="RuleBase" id="RU003376"/>
    </source>
</evidence>
<keyword evidence="3 6" id="KW-0812">Transmembrane</keyword>
<feature type="domain" description="Heme-copper oxidase subunit III family profile" evidence="8">
    <location>
        <begin position="27"/>
        <end position="201"/>
    </location>
</feature>